<dbReference type="EMBL" id="CP017824">
    <property type="protein sequence ID" value="APA13475.1"/>
    <property type="molecule type" value="Genomic_DNA"/>
</dbReference>
<gene>
    <name evidence="1" type="ORF">sscle_11g082450</name>
</gene>
<dbReference type="AlphaFoldDB" id="A0A1D9QEV9"/>
<evidence type="ECO:0000313" key="2">
    <source>
        <dbReference type="Proteomes" id="UP000177798"/>
    </source>
</evidence>
<protein>
    <submittedName>
        <fullName evidence="1">Uncharacterized protein</fullName>
    </submittedName>
</protein>
<dbReference type="VEuPathDB" id="FungiDB:sscle_11g082450"/>
<proteinExistence type="predicted"/>
<organism evidence="1 2">
    <name type="scientific">Sclerotinia sclerotiorum (strain ATCC 18683 / 1980 / Ss-1)</name>
    <name type="common">White mold</name>
    <name type="synonym">Whetzelinia sclerotiorum</name>
    <dbReference type="NCBI Taxonomy" id="665079"/>
    <lineage>
        <taxon>Eukaryota</taxon>
        <taxon>Fungi</taxon>
        <taxon>Dikarya</taxon>
        <taxon>Ascomycota</taxon>
        <taxon>Pezizomycotina</taxon>
        <taxon>Leotiomycetes</taxon>
        <taxon>Helotiales</taxon>
        <taxon>Sclerotiniaceae</taxon>
        <taxon>Sclerotinia</taxon>
    </lineage>
</organism>
<dbReference type="Proteomes" id="UP000177798">
    <property type="component" value="Chromosome 11"/>
</dbReference>
<sequence>MHADIPIGHATPNRIEKNTKKAKKGGKKVANSLRGISPEELADMANASRETLMANDLQAEKLKRLFAIRVERGMEEVAKLELDLKAARVDFAVQKASLNSAKGHEFTLTQMNKFYMNLTTEEMEELAKDDAVRAEETVNKHPVSYTHIDLLEITL</sequence>
<name>A0A1D9QEV9_SCLS1</name>
<dbReference type="RefSeq" id="XP_001591277.1">
    <property type="nucleotide sequence ID" value="XM_001591227.1"/>
</dbReference>
<dbReference type="KEGG" id="ssl:SS1G_07903"/>
<reference evidence="2" key="1">
    <citation type="journal article" date="2017" name="Genome Biol. Evol.">
        <title>The complete genome sequence of the phytopathogenic fungus Sclerotinia sclerotiorum reveals insights into the genome architecture of broad host range pathogens.</title>
        <authorList>
            <person name="Derbyshire M."/>
            <person name="Denton-Giles M."/>
            <person name="Hegedus D."/>
            <person name="Seifbarghy S."/>
            <person name="Rollins J."/>
            <person name="van Kan J."/>
            <person name="Seidl M.F."/>
            <person name="Faino L."/>
            <person name="Mbengue M."/>
            <person name="Navaud O."/>
            <person name="Raffaele S."/>
            <person name="Hammond-Kosack K."/>
            <person name="Heard S."/>
            <person name="Oliver R."/>
        </authorList>
    </citation>
    <scope>NUCLEOTIDE SEQUENCE [LARGE SCALE GENOMIC DNA]</scope>
    <source>
        <strain evidence="2">ATCC 18683 / 1980 / Ss-1</strain>
    </source>
</reference>
<evidence type="ECO:0000313" key="1">
    <source>
        <dbReference type="EMBL" id="APA13475.1"/>
    </source>
</evidence>
<dbReference type="OrthoDB" id="10588946at2759"/>
<accession>A0A1D9QEV9</accession>